<sequence length="282" mass="30746">MIRDLDPCVDLYNTLPLCSFVTTEQSSRGKVFGSNEIIENWKSIKRLPCAQSRCTSRQLRTYALSLLRSQFSKRKPLTFSSSPGSFREANHGPRLKASPPVPEGYSQGTKCGDDNAPTASRITPPAPSPNSRGPSQSTRSGFGTTAVKGGEYINRLVAKKSTKKPTAPPSRELPPTELRLPASEPKPASPSVSPVASIRGFDADIEMGGPMDMEVPIEQSPEVGRRKRKASVLDDELPAQRHTLGGGVPRESVFVREIVSRAKGGNQHGCYMHQTLCLQRLY</sequence>
<feature type="compositionally biased region" description="Low complexity" evidence="1">
    <location>
        <begin position="181"/>
        <end position="197"/>
    </location>
</feature>
<gene>
    <name evidence="2" type="ORF">JVT61DRAFT_84</name>
</gene>
<proteinExistence type="predicted"/>
<keyword evidence="3" id="KW-1185">Reference proteome</keyword>
<dbReference type="Proteomes" id="UP000683000">
    <property type="component" value="Unassembled WGS sequence"/>
</dbReference>
<reference evidence="2" key="1">
    <citation type="submission" date="2021-03" db="EMBL/GenBank/DDBJ databases">
        <title>Evolutionary innovations through gain and loss of genes in the ectomycorrhizal Boletales.</title>
        <authorList>
            <person name="Wu G."/>
            <person name="Miyauchi S."/>
            <person name="Morin E."/>
            <person name="Yang Z.-L."/>
            <person name="Xu J."/>
            <person name="Martin F.M."/>
        </authorList>
    </citation>
    <scope>NUCLEOTIDE SEQUENCE</scope>
    <source>
        <strain evidence="2">BR01</strain>
    </source>
</reference>
<accession>A0A8I2Z327</accession>
<organism evidence="2 3">
    <name type="scientific">Boletus reticuloceps</name>
    <dbReference type="NCBI Taxonomy" id="495285"/>
    <lineage>
        <taxon>Eukaryota</taxon>
        <taxon>Fungi</taxon>
        <taxon>Dikarya</taxon>
        <taxon>Basidiomycota</taxon>
        <taxon>Agaricomycotina</taxon>
        <taxon>Agaricomycetes</taxon>
        <taxon>Agaricomycetidae</taxon>
        <taxon>Boletales</taxon>
        <taxon>Boletineae</taxon>
        <taxon>Boletaceae</taxon>
        <taxon>Boletoideae</taxon>
        <taxon>Boletus</taxon>
    </lineage>
</organism>
<dbReference type="EMBL" id="JAGFBS010000001">
    <property type="protein sequence ID" value="KAG6381502.1"/>
    <property type="molecule type" value="Genomic_DNA"/>
</dbReference>
<evidence type="ECO:0000313" key="2">
    <source>
        <dbReference type="EMBL" id="KAG6381502.1"/>
    </source>
</evidence>
<evidence type="ECO:0000313" key="3">
    <source>
        <dbReference type="Proteomes" id="UP000683000"/>
    </source>
</evidence>
<evidence type="ECO:0000256" key="1">
    <source>
        <dbReference type="SAM" id="MobiDB-lite"/>
    </source>
</evidence>
<comment type="caution">
    <text evidence="2">The sequence shown here is derived from an EMBL/GenBank/DDBJ whole genome shotgun (WGS) entry which is preliminary data.</text>
</comment>
<feature type="region of interest" description="Disordered" evidence="1">
    <location>
        <begin position="75"/>
        <end position="197"/>
    </location>
</feature>
<dbReference type="AlphaFoldDB" id="A0A8I2Z327"/>
<dbReference type="OrthoDB" id="1741719at2759"/>
<name>A0A8I2Z327_9AGAM</name>
<feature type="compositionally biased region" description="Polar residues" evidence="1">
    <location>
        <begin position="129"/>
        <end position="143"/>
    </location>
</feature>
<protein>
    <submittedName>
        <fullName evidence="2">Uncharacterized protein</fullName>
    </submittedName>
</protein>